<dbReference type="EMBL" id="JAWDJX010000043">
    <property type="protein sequence ID" value="KAK3049044.1"/>
    <property type="molecule type" value="Genomic_DNA"/>
</dbReference>
<dbReference type="Proteomes" id="UP001271007">
    <property type="component" value="Unassembled WGS sequence"/>
</dbReference>
<evidence type="ECO:0000313" key="3">
    <source>
        <dbReference type="Proteomes" id="UP001271007"/>
    </source>
</evidence>
<accession>A0AAJ0DFB0</accession>
<proteinExistence type="predicted"/>
<gene>
    <name evidence="2" type="ORF">LTR09_009698</name>
</gene>
<dbReference type="AlphaFoldDB" id="A0AAJ0DFB0"/>
<comment type="caution">
    <text evidence="2">The sequence shown here is derived from an EMBL/GenBank/DDBJ whole genome shotgun (WGS) entry which is preliminary data.</text>
</comment>
<evidence type="ECO:0000256" key="1">
    <source>
        <dbReference type="SAM" id="MobiDB-lite"/>
    </source>
</evidence>
<organism evidence="2 3">
    <name type="scientific">Extremus antarcticus</name>
    <dbReference type="NCBI Taxonomy" id="702011"/>
    <lineage>
        <taxon>Eukaryota</taxon>
        <taxon>Fungi</taxon>
        <taxon>Dikarya</taxon>
        <taxon>Ascomycota</taxon>
        <taxon>Pezizomycotina</taxon>
        <taxon>Dothideomycetes</taxon>
        <taxon>Dothideomycetidae</taxon>
        <taxon>Mycosphaerellales</taxon>
        <taxon>Extremaceae</taxon>
        <taxon>Extremus</taxon>
    </lineage>
</organism>
<sequence>MPPTHNDALLGKRLIDEHASRIYDISSVKPSDVLKTISNVQSETSTLETMAAHLRSARTDMTDLASEIESKVNTLEKDLPSPGTASIEKSRLSALNHMVATHKFRSSQESQGLEKLFRLNGYTLPSYTRSPSFPLQTAMEGSSTLESEKGALFTESTATEHAATPARSNLSQKEITKLDDLLQASRAETHKSRNLAKQLEKTHAN</sequence>
<name>A0AAJ0DFB0_9PEZI</name>
<reference evidence="2" key="1">
    <citation type="submission" date="2023-04" db="EMBL/GenBank/DDBJ databases">
        <title>Black Yeasts Isolated from many extreme environments.</title>
        <authorList>
            <person name="Coleine C."/>
            <person name="Stajich J.E."/>
            <person name="Selbmann L."/>
        </authorList>
    </citation>
    <scope>NUCLEOTIDE SEQUENCE</scope>
    <source>
        <strain evidence="2">CCFEE 5312</strain>
    </source>
</reference>
<protein>
    <submittedName>
        <fullName evidence="2">Uncharacterized protein</fullName>
    </submittedName>
</protein>
<feature type="region of interest" description="Disordered" evidence="1">
    <location>
        <begin position="186"/>
        <end position="205"/>
    </location>
</feature>
<keyword evidence="3" id="KW-1185">Reference proteome</keyword>
<evidence type="ECO:0000313" key="2">
    <source>
        <dbReference type="EMBL" id="KAK3049044.1"/>
    </source>
</evidence>